<dbReference type="EMBL" id="BCMS01000001">
    <property type="protein sequence ID" value="GAQ22959.1"/>
    <property type="molecule type" value="Genomic_DNA"/>
</dbReference>
<keyword evidence="2" id="KW-1185">Reference proteome</keyword>
<gene>
    <name evidence="1" type="ORF">DEIGR_102986</name>
</gene>
<evidence type="ECO:0000313" key="1">
    <source>
        <dbReference type="EMBL" id="GAQ22959.1"/>
    </source>
</evidence>
<dbReference type="AlphaFoldDB" id="A0A100HLK6"/>
<accession>A0A100HLK6</accession>
<proteinExistence type="predicted"/>
<comment type="caution">
    <text evidence="1">The sequence shown here is derived from an EMBL/GenBank/DDBJ whole genome shotgun (WGS) entry which is preliminary data.</text>
</comment>
<reference evidence="2" key="1">
    <citation type="submission" date="2015-11" db="EMBL/GenBank/DDBJ databases">
        <title>Draft Genome Sequence of the Radioresistant Bacterium Deinococcus grandis, Isolated from Freshwater Fish in Japan.</title>
        <authorList>
            <person name="Satoh K."/>
            <person name="Onodera T."/>
            <person name="Omoso K."/>
            <person name="Takeda-Yano K."/>
            <person name="Katayama T."/>
            <person name="Oono Y."/>
            <person name="Narumi I."/>
        </authorList>
    </citation>
    <scope>NUCLEOTIDE SEQUENCE [LARGE SCALE GENOMIC DNA]</scope>
    <source>
        <strain evidence="2">ATCC 43672</strain>
    </source>
</reference>
<organism evidence="1 2">
    <name type="scientific">Deinococcus grandis</name>
    <dbReference type="NCBI Taxonomy" id="57498"/>
    <lineage>
        <taxon>Bacteria</taxon>
        <taxon>Thermotogati</taxon>
        <taxon>Deinococcota</taxon>
        <taxon>Deinococci</taxon>
        <taxon>Deinococcales</taxon>
        <taxon>Deinococcaceae</taxon>
        <taxon>Deinococcus</taxon>
    </lineage>
</organism>
<sequence length="80" mass="8952">MWALMTCRMRAASLIWYSQPGALSCQMRVWPRTAIPWRVAQVTIASDRPYTKVPSFASVACHFMAFSGVTLLNSRATRAA</sequence>
<name>A0A100HLK6_9DEIO</name>
<evidence type="ECO:0000313" key="2">
    <source>
        <dbReference type="Proteomes" id="UP000056209"/>
    </source>
</evidence>
<dbReference type="Proteomes" id="UP000056209">
    <property type="component" value="Unassembled WGS sequence"/>
</dbReference>
<protein>
    <submittedName>
        <fullName evidence="1">Uncharacterized protein</fullName>
    </submittedName>
</protein>